<evidence type="ECO:0000313" key="2">
    <source>
        <dbReference type="EMBL" id="KAK5174790.1"/>
    </source>
</evidence>
<evidence type="ECO:0000256" key="1">
    <source>
        <dbReference type="SAM" id="MobiDB-lite"/>
    </source>
</evidence>
<feature type="region of interest" description="Disordered" evidence="1">
    <location>
        <begin position="63"/>
        <end position="99"/>
    </location>
</feature>
<keyword evidence="3" id="KW-1185">Reference proteome</keyword>
<organism evidence="2 3">
    <name type="scientific">Saxophila tyrrhenica</name>
    <dbReference type="NCBI Taxonomy" id="1690608"/>
    <lineage>
        <taxon>Eukaryota</taxon>
        <taxon>Fungi</taxon>
        <taxon>Dikarya</taxon>
        <taxon>Ascomycota</taxon>
        <taxon>Pezizomycotina</taxon>
        <taxon>Dothideomycetes</taxon>
        <taxon>Dothideomycetidae</taxon>
        <taxon>Mycosphaerellales</taxon>
        <taxon>Extremaceae</taxon>
        <taxon>Saxophila</taxon>
    </lineage>
</organism>
<reference evidence="2 3" key="1">
    <citation type="submission" date="2023-08" db="EMBL/GenBank/DDBJ databases">
        <title>Black Yeasts Isolated from many extreme environments.</title>
        <authorList>
            <person name="Coleine C."/>
            <person name="Stajich J.E."/>
            <person name="Selbmann L."/>
        </authorList>
    </citation>
    <scope>NUCLEOTIDE SEQUENCE [LARGE SCALE GENOMIC DNA]</scope>
    <source>
        <strain evidence="2 3">CCFEE 5935</strain>
    </source>
</reference>
<proteinExistence type="predicted"/>
<evidence type="ECO:0000313" key="3">
    <source>
        <dbReference type="Proteomes" id="UP001337655"/>
    </source>
</evidence>
<dbReference type="Proteomes" id="UP001337655">
    <property type="component" value="Unassembled WGS sequence"/>
</dbReference>
<accession>A0AAV9PLG2</accession>
<dbReference type="AlphaFoldDB" id="A0AAV9PLG2"/>
<name>A0AAV9PLG2_9PEZI</name>
<gene>
    <name evidence="2" type="ORF">LTR77_001873</name>
</gene>
<sequence length="319" mass="35135">MPFMSLSSARSMCSRAMILTSKEGRLLVRLLANFQDAKVGQFVLAKLPYSVESDSAVLQHGAQDAHVQTEDNHQVGEAGPVFVSHGGDNETSADHEQQPSPDKVFVIDELIRDKGGKLIDVLLRELHHHLQADEACADSYHLFGNQLGTGCWLGPDAPLHAATRTISLSKIAEVVSKGTTKAEPFKLDVIPNSTDAPRGDLVFERIFKSTCPAHCTNGLLENPERLRAVYRTLPGTMLTLQDHKPICPICMGSRLLADQVGLIAESEEYMGIYNMELAYCRLLERLARPGYECNWEELGDLFYPGPANPAGRRRVRTVG</sequence>
<dbReference type="RefSeq" id="XP_064663459.1">
    <property type="nucleotide sequence ID" value="XM_064799132.1"/>
</dbReference>
<comment type="caution">
    <text evidence="2">The sequence shown here is derived from an EMBL/GenBank/DDBJ whole genome shotgun (WGS) entry which is preliminary data.</text>
</comment>
<protein>
    <submittedName>
        <fullName evidence="2">Uncharacterized protein</fullName>
    </submittedName>
</protein>
<dbReference type="GeneID" id="89923220"/>
<dbReference type="EMBL" id="JAVRRT010000002">
    <property type="protein sequence ID" value="KAK5174790.1"/>
    <property type="molecule type" value="Genomic_DNA"/>
</dbReference>